<dbReference type="AlphaFoldDB" id="A0A9D2UWM5"/>
<feature type="transmembrane region" description="Helical" evidence="6">
    <location>
        <begin position="174"/>
        <end position="194"/>
    </location>
</feature>
<dbReference type="InterPro" id="IPR014743">
    <property type="entry name" value="Cl-channel_core"/>
</dbReference>
<dbReference type="InterPro" id="IPR001807">
    <property type="entry name" value="ClC"/>
</dbReference>
<dbReference type="PANTHER" id="PTHR43427">
    <property type="entry name" value="CHLORIDE CHANNEL PROTEIN CLC-E"/>
    <property type="match status" value="1"/>
</dbReference>
<dbReference type="SUPFAM" id="SSF81340">
    <property type="entry name" value="Clc chloride channel"/>
    <property type="match status" value="1"/>
</dbReference>
<keyword evidence="3 6" id="KW-1133">Transmembrane helix</keyword>
<evidence type="ECO:0000256" key="6">
    <source>
        <dbReference type="SAM" id="Phobius"/>
    </source>
</evidence>
<feature type="transmembrane region" description="Helical" evidence="6">
    <location>
        <begin position="64"/>
        <end position="86"/>
    </location>
</feature>
<protein>
    <submittedName>
        <fullName evidence="7">Chloride channel protein</fullName>
    </submittedName>
</protein>
<feature type="transmembrane region" description="Helical" evidence="6">
    <location>
        <begin position="206"/>
        <end position="229"/>
    </location>
</feature>
<accession>A0A9D2UWM5</accession>
<evidence type="ECO:0000256" key="1">
    <source>
        <dbReference type="ARBA" id="ARBA00004141"/>
    </source>
</evidence>
<proteinExistence type="predicted"/>
<dbReference type="PANTHER" id="PTHR43427:SF12">
    <property type="entry name" value="CHLORIDE TRANSPORTER"/>
    <property type="match status" value="1"/>
</dbReference>
<feature type="transmembrane region" description="Helical" evidence="6">
    <location>
        <begin position="290"/>
        <end position="314"/>
    </location>
</feature>
<dbReference type="GO" id="GO:0016020">
    <property type="term" value="C:membrane"/>
    <property type="evidence" value="ECO:0007669"/>
    <property type="project" value="UniProtKB-SubCell"/>
</dbReference>
<dbReference type="EMBL" id="DYWI01000077">
    <property type="protein sequence ID" value="HJF65362.1"/>
    <property type="molecule type" value="Genomic_DNA"/>
</dbReference>
<comment type="caution">
    <text evidence="7">The sequence shown here is derived from an EMBL/GenBank/DDBJ whole genome shotgun (WGS) entry which is preliminary data.</text>
</comment>
<evidence type="ECO:0000313" key="8">
    <source>
        <dbReference type="Proteomes" id="UP000786989"/>
    </source>
</evidence>
<evidence type="ECO:0000313" key="7">
    <source>
        <dbReference type="EMBL" id="HJF65362.1"/>
    </source>
</evidence>
<feature type="transmembrane region" description="Helical" evidence="6">
    <location>
        <begin position="30"/>
        <end position="58"/>
    </location>
</feature>
<dbReference type="InterPro" id="IPR050368">
    <property type="entry name" value="ClC-type_chloride_channel"/>
</dbReference>
<dbReference type="CDD" id="cd00400">
    <property type="entry name" value="Voltage_gated_ClC"/>
    <property type="match status" value="1"/>
</dbReference>
<evidence type="ECO:0000256" key="5">
    <source>
        <dbReference type="SAM" id="MobiDB-lite"/>
    </source>
</evidence>
<comment type="subcellular location">
    <subcellularLocation>
        <location evidence="1">Membrane</location>
        <topology evidence="1">Multi-pass membrane protein</topology>
    </subcellularLocation>
</comment>
<reference evidence="7" key="1">
    <citation type="journal article" date="2021" name="PeerJ">
        <title>Extensive microbial diversity within the chicken gut microbiome revealed by metagenomics and culture.</title>
        <authorList>
            <person name="Gilroy R."/>
            <person name="Ravi A."/>
            <person name="Getino M."/>
            <person name="Pursley I."/>
            <person name="Horton D.L."/>
            <person name="Alikhan N.F."/>
            <person name="Baker D."/>
            <person name="Gharbi K."/>
            <person name="Hall N."/>
            <person name="Watson M."/>
            <person name="Adriaenssens E.M."/>
            <person name="Foster-Nyarko E."/>
            <person name="Jarju S."/>
            <person name="Secka A."/>
            <person name="Antonio M."/>
            <person name="Oren A."/>
            <person name="Chaudhuri R.R."/>
            <person name="La Ragione R."/>
            <person name="Hildebrand F."/>
            <person name="Pallen M.J."/>
        </authorList>
    </citation>
    <scope>NUCLEOTIDE SEQUENCE</scope>
    <source>
        <strain evidence="7">ChiGjej6B6-11269</strain>
    </source>
</reference>
<organism evidence="7 8">
    <name type="scientific">Slackia equolifaciens</name>
    <dbReference type="NCBI Taxonomy" id="498718"/>
    <lineage>
        <taxon>Bacteria</taxon>
        <taxon>Bacillati</taxon>
        <taxon>Actinomycetota</taxon>
        <taxon>Coriobacteriia</taxon>
        <taxon>Eggerthellales</taxon>
        <taxon>Eggerthellaceae</taxon>
        <taxon>Slackia</taxon>
    </lineage>
</organism>
<sequence>MENNASSNDACACHGASAPRTAGALFCSSAACAALGALVGFAVWALLSLAYLLISLIWDNLYNALGAPLVFPVVICTLGGILAGAWNARFQCAPQSLVKTLDEVKRTGGYTGGPLGPSCVSFLIPIAFGGSVGPEAGLTGFIARGCTWIGRSMRAVAARVSGAQEAPFARWQKCIVYPCGIAGGIAGAWAVTALGGGMEFPRFDAFAWSFEAAVIAVPLVAVGYALALINRGATLAARRLSRKFKAHPIAAPALCGLALGAVAVAFPLILFPGSQQAVELMGTWQSMPAWILIVTGIIKAVFIALCIGLGWNGGPYFPLMFSSISMGYGIAAAAGADPLLCCAVVTASLVAAFSRKPIVTIVLMLLCFPVQDLPWIAAAAFIGAHLPMPGAKENAQDRDKKNAPEQGKQIV</sequence>
<keyword evidence="2 6" id="KW-0812">Transmembrane</keyword>
<feature type="compositionally biased region" description="Basic and acidic residues" evidence="5">
    <location>
        <begin position="394"/>
        <end position="403"/>
    </location>
</feature>
<keyword evidence="4 6" id="KW-0472">Membrane</keyword>
<feature type="transmembrane region" description="Helical" evidence="6">
    <location>
        <begin position="249"/>
        <end position="270"/>
    </location>
</feature>
<dbReference type="Proteomes" id="UP000786989">
    <property type="component" value="Unassembled WGS sequence"/>
</dbReference>
<feature type="region of interest" description="Disordered" evidence="5">
    <location>
        <begin position="392"/>
        <end position="411"/>
    </location>
</feature>
<reference evidence="7" key="2">
    <citation type="submission" date="2021-09" db="EMBL/GenBank/DDBJ databases">
        <authorList>
            <person name="Gilroy R."/>
        </authorList>
    </citation>
    <scope>NUCLEOTIDE SEQUENCE</scope>
    <source>
        <strain evidence="7">ChiGjej6B6-11269</strain>
    </source>
</reference>
<name>A0A9D2UWM5_9ACTN</name>
<gene>
    <name evidence="7" type="ORF">K8U77_04500</name>
</gene>
<feature type="transmembrane region" description="Helical" evidence="6">
    <location>
        <begin position="326"/>
        <end position="352"/>
    </location>
</feature>
<evidence type="ECO:0000256" key="2">
    <source>
        <dbReference type="ARBA" id="ARBA00022692"/>
    </source>
</evidence>
<feature type="transmembrane region" description="Helical" evidence="6">
    <location>
        <begin position="358"/>
        <end position="382"/>
    </location>
</feature>
<dbReference type="GO" id="GO:0015108">
    <property type="term" value="F:chloride transmembrane transporter activity"/>
    <property type="evidence" value="ECO:0007669"/>
    <property type="project" value="InterPro"/>
</dbReference>
<evidence type="ECO:0000256" key="4">
    <source>
        <dbReference type="ARBA" id="ARBA00023136"/>
    </source>
</evidence>
<dbReference type="Pfam" id="PF00654">
    <property type="entry name" value="Voltage_CLC"/>
    <property type="match status" value="1"/>
</dbReference>
<dbReference type="Gene3D" id="1.10.3080.10">
    <property type="entry name" value="Clc chloride channel"/>
    <property type="match status" value="1"/>
</dbReference>
<evidence type="ECO:0000256" key="3">
    <source>
        <dbReference type="ARBA" id="ARBA00022989"/>
    </source>
</evidence>